<dbReference type="PROSITE" id="PS51747">
    <property type="entry name" value="CYT_DCMP_DEAMINASES_2"/>
    <property type="match status" value="1"/>
</dbReference>
<evidence type="ECO:0000259" key="1">
    <source>
        <dbReference type="PROSITE" id="PS51747"/>
    </source>
</evidence>
<feature type="domain" description="CMP/dCMP-type deaminase" evidence="1">
    <location>
        <begin position="18"/>
        <end position="149"/>
    </location>
</feature>
<dbReference type="Gene3D" id="3.40.140.10">
    <property type="entry name" value="Cytidine Deaminase, domain 2"/>
    <property type="match status" value="1"/>
</dbReference>
<dbReference type="InterPro" id="IPR016193">
    <property type="entry name" value="Cytidine_deaminase-like"/>
</dbReference>
<dbReference type="EMBL" id="BAAAPK010000001">
    <property type="protein sequence ID" value="GAA1682172.1"/>
    <property type="molecule type" value="Genomic_DNA"/>
</dbReference>
<gene>
    <name evidence="2" type="ORF">GCM10009807_27610</name>
</gene>
<evidence type="ECO:0000313" key="3">
    <source>
        <dbReference type="Proteomes" id="UP001500596"/>
    </source>
</evidence>
<reference evidence="3" key="1">
    <citation type="journal article" date="2019" name="Int. J. Syst. Evol. Microbiol.">
        <title>The Global Catalogue of Microorganisms (GCM) 10K type strain sequencing project: providing services to taxonomists for standard genome sequencing and annotation.</title>
        <authorList>
            <consortium name="The Broad Institute Genomics Platform"/>
            <consortium name="The Broad Institute Genome Sequencing Center for Infectious Disease"/>
            <person name="Wu L."/>
            <person name="Ma J."/>
        </authorList>
    </citation>
    <scope>NUCLEOTIDE SEQUENCE [LARGE SCALE GENOMIC DNA]</scope>
    <source>
        <strain evidence="3">JCM 15575</strain>
    </source>
</reference>
<comment type="caution">
    <text evidence="2">The sequence shown here is derived from an EMBL/GenBank/DDBJ whole genome shotgun (WGS) entry which is preliminary data.</text>
</comment>
<dbReference type="SUPFAM" id="SSF53927">
    <property type="entry name" value="Cytidine deaminase-like"/>
    <property type="match status" value="1"/>
</dbReference>
<proteinExistence type="predicted"/>
<accession>A0ABN2H539</accession>
<protein>
    <submittedName>
        <fullName evidence="2">Cytidine deaminase</fullName>
    </submittedName>
</protein>
<dbReference type="Proteomes" id="UP001500596">
    <property type="component" value="Unassembled WGS sequence"/>
</dbReference>
<keyword evidence="3" id="KW-1185">Reference proteome</keyword>
<organism evidence="2 3">
    <name type="scientific">Microbacterium lacus</name>
    <dbReference type="NCBI Taxonomy" id="415217"/>
    <lineage>
        <taxon>Bacteria</taxon>
        <taxon>Bacillati</taxon>
        <taxon>Actinomycetota</taxon>
        <taxon>Actinomycetes</taxon>
        <taxon>Micrococcales</taxon>
        <taxon>Microbacteriaceae</taxon>
        <taxon>Microbacterium</taxon>
    </lineage>
</organism>
<dbReference type="CDD" id="cd01283">
    <property type="entry name" value="cytidine_deaminase"/>
    <property type="match status" value="1"/>
</dbReference>
<dbReference type="RefSeq" id="WP_344055464.1">
    <property type="nucleotide sequence ID" value="NZ_BAAAPK010000001.1"/>
</dbReference>
<sequence>MADAADRPPAERPAGMTDADAELLASALALLEQVYVPGRHEVVAAMRTADGEIHLGVHVDGSARRSSVCAEGVAAGVVFAHGASGSSEVVSILSVLRRPEGTTHVIEPCGVCAELLADYWPEAGVWITQGADVVQVRVAALLPAKRLRRW</sequence>
<name>A0ABN2H539_9MICO</name>
<evidence type="ECO:0000313" key="2">
    <source>
        <dbReference type="EMBL" id="GAA1682172.1"/>
    </source>
</evidence>
<dbReference type="InterPro" id="IPR002125">
    <property type="entry name" value="CMP_dCMP_dom"/>
</dbReference>